<dbReference type="OrthoDB" id="1909850at2"/>
<comment type="caution">
    <text evidence="2">The sequence shown here is derived from an EMBL/GenBank/DDBJ whole genome shotgun (WGS) entry which is preliminary data.</text>
</comment>
<evidence type="ECO:0000313" key="2">
    <source>
        <dbReference type="EMBL" id="PSJ95316.1"/>
    </source>
</evidence>
<dbReference type="InterPro" id="IPR047928">
    <property type="entry name" value="Perm_prefix_1"/>
</dbReference>
<dbReference type="AlphaFoldDB" id="A0A2P7V7X7"/>
<keyword evidence="1" id="KW-0812">Transmembrane</keyword>
<evidence type="ECO:0000313" key="3">
    <source>
        <dbReference type="Proteomes" id="UP000240419"/>
    </source>
</evidence>
<dbReference type="EMBL" id="PXZM01000020">
    <property type="protein sequence ID" value="PSJ95316.1"/>
    <property type="molecule type" value="Genomic_DNA"/>
</dbReference>
<reference evidence="2 3" key="1">
    <citation type="submission" date="2018-03" db="EMBL/GenBank/DDBJ databases">
        <title>Brevisbacillus phylogenomics.</title>
        <authorList>
            <person name="Dunlap C."/>
        </authorList>
    </citation>
    <scope>NUCLEOTIDE SEQUENCE [LARGE SCALE GENOMIC DNA]</scope>
    <source>
        <strain evidence="2 3">NRRL NRS-1210</strain>
    </source>
</reference>
<feature type="transmembrane region" description="Helical" evidence="1">
    <location>
        <begin position="105"/>
        <end position="127"/>
    </location>
</feature>
<evidence type="ECO:0000256" key="1">
    <source>
        <dbReference type="SAM" id="Phobius"/>
    </source>
</evidence>
<dbReference type="Proteomes" id="UP000240419">
    <property type="component" value="Unassembled WGS sequence"/>
</dbReference>
<feature type="transmembrane region" description="Helical" evidence="1">
    <location>
        <begin position="79"/>
        <end position="99"/>
    </location>
</feature>
<gene>
    <name evidence="2" type="ORF">C7R93_12880</name>
</gene>
<dbReference type="RefSeq" id="WP_106839188.1">
    <property type="nucleotide sequence ID" value="NZ_JBCNIW010000053.1"/>
</dbReference>
<keyword evidence="3" id="KW-1185">Reference proteome</keyword>
<organism evidence="2 3">
    <name type="scientific">Brevibacillus fortis</name>
    <dbReference type="NCBI Taxonomy" id="2126352"/>
    <lineage>
        <taxon>Bacteria</taxon>
        <taxon>Bacillati</taxon>
        <taxon>Bacillota</taxon>
        <taxon>Bacilli</taxon>
        <taxon>Bacillales</taxon>
        <taxon>Paenibacillaceae</taxon>
        <taxon>Brevibacillus</taxon>
    </lineage>
</organism>
<sequence>MESLQHYVDQLFQKYRGSKQIEELKWEVLSNLEAKVADLVADGLPLDEAMKKAKANLPSIDSIVGECRKVYIVPFVQELLQLGLLYGLIAWIVTMPLRIWGMGIYLSYSLFAICILIGIVYLILLGINRPDSSHHLTSMNVRFAFLLRKTGWMLWALYFVGTFIFTTALYFGSNLWFSTPVKLTGPYQFATIAVTYALPLLSILIPLWLHAIPRLILKYDAGEGDVIAK</sequence>
<feature type="transmembrane region" description="Helical" evidence="1">
    <location>
        <begin position="152"/>
        <end position="177"/>
    </location>
</feature>
<keyword evidence="1" id="KW-0472">Membrane</keyword>
<protein>
    <submittedName>
        <fullName evidence="2">Uncharacterized protein</fullName>
    </submittedName>
</protein>
<feature type="transmembrane region" description="Helical" evidence="1">
    <location>
        <begin position="189"/>
        <end position="209"/>
    </location>
</feature>
<name>A0A2P7V7X7_9BACL</name>
<keyword evidence="1" id="KW-1133">Transmembrane helix</keyword>
<proteinExistence type="predicted"/>
<accession>A0A2P7V7X7</accession>
<dbReference type="NCBIfam" id="NF038403">
    <property type="entry name" value="perm_prefix_1"/>
    <property type="match status" value="1"/>
</dbReference>